<dbReference type="EMBL" id="AEQV01000001">
    <property type="protein sequence ID" value="EGD11502.1"/>
    <property type="molecule type" value="Genomic_DNA"/>
</dbReference>
<dbReference type="eggNOG" id="ENOG502ZDEM">
    <property type="taxonomic scope" value="Bacteria"/>
</dbReference>
<dbReference type="AlphaFoldDB" id="F0B7G6"/>
<organism evidence="2 3">
    <name type="scientific">Xanthomonas vesicatoria ATCC 35937</name>
    <dbReference type="NCBI Taxonomy" id="925775"/>
    <lineage>
        <taxon>Bacteria</taxon>
        <taxon>Pseudomonadati</taxon>
        <taxon>Pseudomonadota</taxon>
        <taxon>Gammaproteobacteria</taxon>
        <taxon>Lysobacterales</taxon>
        <taxon>Lysobacteraceae</taxon>
        <taxon>Xanthomonas</taxon>
    </lineage>
</organism>
<evidence type="ECO:0000313" key="3">
    <source>
        <dbReference type="Proteomes" id="UP000003299"/>
    </source>
</evidence>
<name>F0B7G6_9XANT</name>
<comment type="caution">
    <text evidence="2">The sequence shown here is derived from an EMBL/GenBank/DDBJ whole genome shotgun (WGS) entry which is preliminary data.</text>
</comment>
<feature type="transmembrane region" description="Helical" evidence="1">
    <location>
        <begin position="15"/>
        <end position="38"/>
    </location>
</feature>
<dbReference type="Proteomes" id="UP000003299">
    <property type="component" value="Unassembled WGS sequence"/>
</dbReference>
<feature type="transmembrane region" description="Helical" evidence="1">
    <location>
        <begin position="50"/>
        <end position="70"/>
    </location>
</feature>
<evidence type="ECO:0000256" key="1">
    <source>
        <dbReference type="SAM" id="Phobius"/>
    </source>
</evidence>
<sequence>MPAAWIVTMNLPLHFGLLGSLEAGLIALVLGVLLFAAVEYSGRRLQFTHGHTLGIACLLAVAIGAGYDIWNLVYTSIVRLESPLYARLALAKIHDPNELGSRVILEVAGALAGVVVGWKLFSSGSWDDDVSST</sequence>
<reference evidence="2 3" key="1">
    <citation type="journal article" date="2011" name="BMC Genomics">
        <title>Comparative genomics reveals diversity among xanthomonads infecting tomato and pepper.</title>
        <authorList>
            <person name="Potnis N."/>
            <person name="Krasileva K."/>
            <person name="Chow V."/>
            <person name="Almeida N.F."/>
            <person name="Patil P.B."/>
            <person name="Ryan R.P."/>
            <person name="Sharlach M."/>
            <person name="Behlau F."/>
            <person name="Dow J.M."/>
            <person name="Momol M.T."/>
            <person name="White F.F."/>
            <person name="Preston J.F."/>
            <person name="Vinatzer B.A."/>
            <person name="Koebnik R."/>
            <person name="Setubal J.C."/>
            <person name="Norman D.J."/>
            <person name="Staskawicz B.J."/>
            <person name="Jones J.B."/>
        </authorList>
    </citation>
    <scope>NUCLEOTIDE SEQUENCE [LARGE SCALE GENOMIC DNA]</scope>
    <source>
        <strain evidence="2 3">ATCC 35937</strain>
    </source>
</reference>
<keyword evidence="1" id="KW-0472">Membrane</keyword>
<proteinExistence type="predicted"/>
<gene>
    <name evidence="2" type="ORF">XVE_0009</name>
</gene>
<keyword evidence="1" id="KW-1133">Transmembrane helix</keyword>
<accession>F0B7G6</accession>
<protein>
    <recommendedName>
        <fullName evidence="4">Transmembrane protein</fullName>
    </recommendedName>
</protein>
<evidence type="ECO:0000313" key="2">
    <source>
        <dbReference type="EMBL" id="EGD11502.1"/>
    </source>
</evidence>
<evidence type="ECO:0008006" key="4">
    <source>
        <dbReference type="Google" id="ProtNLM"/>
    </source>
</evidence>
<keyword evidence="1" id="KW-0812">Transmembrane</keyword>